<dbReference type="AlphaFoldDB" id="U6JV07"/>
<reference evidence="3" key="2">
    <citation type="submission" date="2013-10" db="EMBL/GenBank/DDBJ databases">
        <authorList>
            <person name="Aslett M."/>
        </authorList>
    </citation>
    <scope>NUCLEOTIDE SEQUENCE [LARGE SCALE GENOMIC DNA]</scope>
    <source>
        <strain evidence="3">Houghton</strain>
    </source>
</reference>
<proteinExistence type="predicted"/>
<dbReference type="Proteomes" id="UP000030744">
    <property type="component" value="Unassembled WGS sequence"/>
</dbReference>
<feature type="region of interest" description="Disordered" evidence="1">
    <location>
        <begin position="76"/>
        <end position="108"/>
    </location>
</feature>
<dbReference type="EMBL" id="HG681846">
    <property type="protein sequence ID" value="CDJ29310.1"/>
    <property type="molecule type" value="Genomic_DNA"/>
</dbReference>
<sequence>MAFGASGTTLCGARHTQRLKNLNFSVRFLLIAALIAVPVAVSNSEEIFDVVAEPTAEPEVMGTELAETEARVEMRPPAIKQAKPLPVAPAVPEVSPEQEQPDAAPLEEASRERSSLAAVYNASTAQQSPSEEANGAQAGVLKRRAQLIGLAILLSLGIFLLRAKVRLS</sequence>
<dbReference type="OrthoDB" id="10573744at2759"/>
<evidence type="ECO:0000313" key="4">
    <source>
        <dbReference type="Proteomes" id="UP000030744"/>
    </source>
</evidence>
<keyword evidence="2" id="KW-0812">Transmembrane</keyword>
<dbReference type="GeneID" id="25376946"/>
<name>U6JV07_9EIME</name>
<keyword evidence="4" id="KW-1185">Reference proteome</keyword>
<protein>
    <submittedName>
        <fullName evidence="3">Uncharacterized protein</fullName>
    </submittedName>
</protein>
<feature type="transmembrane region" description="Helical" evidence="2">
    <location>
        <begin position="24"/>
        <end position="41"/>
    </location>
</feature>
<evidence type="ECO:0000313" key="3">
    <source>
        <dbReference type="EMBL" id="CDJ29310.1"/>
    </source>
</evidence>
<feature type="compositionally biased region" description="Low complexity" evidence="1">
    <location>
        <begin position="81"/>
        <end position="98"/>
    </location>
</feature>
<reference evidence="3" key="1">
    <citation type="submission" date="2013-10" db="EMBL/GenBank/DDBJ databases">
        <title>Genomic analysis of the causative agents of coccidiosis in chickens.</title>
        <authorList>
            <person name="Reid A.J."/>
            <person name="Blake D."/>
            <person name="Billington K."/>
            <person name="Browne H."/>
            <person name="Dunn M."/>
            <person name="Hung S."/>
            <person name="Kawahara F."/>
            <person name="Miranda-Saavedra D."/>
            <person name="Mourier T."/>
            <person name="Nagra H."/>
            <person name="Otto T.D."/>
            <person name="Rawlings N."/>
            <person name="Sanchez A."/>
            <person name="Sanders M."/>
            <person name="Subramaniam C."/>
            <person name="Tay Y."/>
            <person name="Dear P."/>
            <person name="Doerig C."/>
            <person name="Gruber A."/>
            <person name="Parkinson J."/>
            <person name="Shirley M."/>
            <person name="Wan K.L."/>
            <person name="Berriman M."/>
            <person name="Tomley F."/>
            <person name="Pain A."/>
        </authorList>
    </citation>
    <scope>NUCLEOTIDE SEQUENCE [LARGE SCALE GENOMIC DNA]</scope>
    <source>
        <strain evidence="3">Houghton</strain>
    </source>
</reference>
<feature type="transmembrane region" description="Helical" evidence="2">
    <location>
        <begin position="145"/>
        <end position="163"/>
    </location>
</feature>
<organism evidence="3 4">
    <name type="scientific">Eimeria mitis</name>
    <dbReference type="NCBI Taxonomy" id="44415"/>
    <lineage>
        <taxon>Eukaryota</taxon>
        <taxon>Sar</taxon>
        <taxon>Alveolata</taxon>
        <taxon>Apicomplexa</taxon>
        <taxon>Conoidasida</taxon>
        <taxon>Coccidia</taxon>
        <taxon>Eucoccidiorida</taxon>
        <taxon>Eimeriorina</taxon>
        <taxon>Eimeriidae</taxon>
        <taxon>Eimeria</taxon>
    </lineage>
</organism>
<keyword evidence="2" id="KW-1133">Transmembrane helix</keyword>
<dbReference type="RefSeq" id="XP_013351879.1">
    <property type="nucleotide sequence ID" value="XM_013496425.1"/>
</dbReference>
<dbReference type="VEuPathDB" id="ToxoDB:EMH_0020460"/>
<keyword evidence="2" id="KW-0472">Membrane</keyword>
<evidence type="ECO:0000256" key="1">
    <source>
        <dbReference type="SAM" id="MobiDB-lite"/>
    </source>
</evidence>
<evidence type="ECO:0000256" key="2">
    <source>
        <dbReference type="SAM" id="Phobius"/>
    </source>
</evidence>
<gene>
    <name evidence="3" type="ORF">EMH_0020460</name>
</gene>
<accession>U6JV07</accession>